<evidence type="ECO:0000313" key="16">
    <source>
        <dbReference type="Proteomes" id="UP001215549"/>
    </source>
</evidence>
<gene>
    <name evidence="14" type="ORF">JHX88_21275</name>
    <name evidence="13" type="ORF">SAMN05421772_11071</name>
</gene>
<name>A0AA45W5S5_9RHOB</name>
<evidence type="ECO:0000256" key="3">
    <source>
        <dbReference type="ARBA" id="ARBA00008747"/>
    </source>
</evidence>
<comment type="similarity">
    <text evidence="3">Belongs to the prokaryotic molybdopterin-containing oxidoreductase family. NasA/NapA/NarB subfamily.</text>
</comment>
<keyword evidence="10" id="KW-0534">Nitrate assimilation</keyword>
<dbReference type="GO" id="GO:0016491">
    <property type="term" value="F:oxidoreductase activity"/>
    <property type="evidence" value="ECO:0007669"/>
    <property type="project" value="UniProtKB-KW"/>
</dbReference>
<evidence type="ECO:0000256" key="10">
    <source>
        <dbReference type="ARBA" id="ARBA00023063"/>
    </source>
</evidence>
<dbReference type="SUPFAM" id="SSF53706">
    <property type="entry name" value="Formate dehydrogenase/DMSO reductase, domains 1-3"/>
    <property type="match status" value="1"/>
</dbReference>
<dbReference type="EMBL" id="CP067141">
    <property type="protein sequence ID" value="WCR05615.1"/>
    <property type="molecule type" value="Genomic_DNA"/>
</dbReference>
<keyword evidence="4" id="KW-0004">4Fe-4S</keyword>
<organism evidence="13 15">
    <name type="scientific">Paracoccus saliphilus</name>
    <dbReference type="NCBI Taxonomy" id="405559"/>
    <lineage>
        <taxon>Bacteria</taxon>
        <taxon>Pseudomonadati</taxon>
        <taxon>Pseudomonadota</taxon>
        <taxon>Alphaproteobacteria</taxon>
        <taxon>Rhodobacterales</taxon>
        <taxon>Paracoccaceae</taxon>
        <taxon>Paracoccus</taxon>
    </lineage>
</organism>
<dbReference type="Gene3D" id="1.10.10.1100">
    <property type="entry name" value="BFD-like [2Fe-2S]-binding domain"/>
    <property type="match status" value="1"/>
</dbReference>
<dbReference type="Gene3D" id="3.40.50.740">
    <property type="match status" value="1"/>
</dbReference>
<keyword evidence="7" id="KW-0560">Oxidoreductase</keyword>
<dbReference type="InterPro" id="IPR009010">
    <property type="entry name" value="Asp_de-COase-like_dom_sf"/>
</dbReference>
<dbReference type="GO" id="GO:0045333">
    <property type="term" value="P:cellular respiration"/>
    <property type="evidence" value="ECO:0007669"/>
    <property type="project" value="UniProtKB-ARBA"/>
</dbReference>
<keyword evidence="9" id="KW-0411">Iron-sulfur</keyword>
<dbReference type="Gene3D" id="2.20.25.90">
    <property type="entry name" value="ADC-like domains"/>
    <property type="match status" value="1"/>
</dbReference>
<protein>
    <submittedName>
        <fullName evidence="13 14">Nitrate reductase</fullName>
    </submittedName>
</protein>
<evidence type="ECO:0000256" key="11">
    <source>
        <dbReference type="SAM" id="MobiDB-lite"/>
    </source>
</evidence>
<evidence type="ECO:0000256" key="5">
    <source>
        <dbReference type="ARBA" id="ARBA00022505"/>
    </source>
</evidence>
<dbReference type="GO" id="GO:0051539">
    <property type="term" value="F:4 iron, 4 sulfur cluster binding"/>
    <property type="evidence" value="ECO:0007669"/>
    <property type="project" value="UniProtKB-KW"/>
</dbReference>
<keyword evidence="6" id="KW-0479">Metal-binding</keyword>
<proteinExistence type="inferred from homology"/>
<sequence>MNIRAQPIRTTCPYCGVGCGVLARPDGEGGLDISGDPDHPANRGRLCVKGAALAETLRPDGRLLTPRIHGRVADWDSALDMVARRFQETIAEHGPDSVGFYVSGQLLTEDYYVANKLMKGFIGSANIDTNSRLCMASSVAGHRRAFGSDTVPGLYEDFEEAELVVLVGSNLAWCHPVLYQRLAAAREKGLGPRVVVIDPRRTATCDLADLHLAIKPGGDAALFNLLLAENERRRACDGIFLPHVSGLQEALHAARATDPAMTGLEPEDLARFLEWWIDTEKVVTVYSQGINQSDSGTDKVNAILNCHLATGRIGRPGMGPFSVTGQPNAMGGREVGGLANMLACHLDIENKAHRDAVQYFWQAPAMAPGPGLKAVEMFRAVEEGRIKALWIICTNPAVTMPEADRVARAIEGCDFTVVSDMMEQTDTTRLAHVLLPATGWGEKDGTVTNSERRISRQRPSQPRRGEARDDWRILADVGRRMGWENAFGWNSAAEVYAEYAALSGVAGGLGSDFDISAHAGITSAEYDALEPFLWPQSSRKRGGRFFGDGRFHTPDGKARMVPVTARAPQPLCPAYPFRLNTGRVRDHWHTMTRTALSPRLSRHMAEPYLELHPQDAAELGLQPAELAEVDSPHGRAILRVLVTDRVARGHPFAPMHWTGETAPSGRIDALVPWLTDPLSGQPASKSAPVAIRPFAAGWFGFALAARAFRPDCAYWARASLPGGMQAELAGRAPPADWGEWAAAMFGLTSEPLTISDRARGMQRLGFVEQGRLAAALFVAPEPVALSRSHVAGLLGAEPGPGMLAGRAGADQPDEGATVCACFGVGVNTIARAIAEQGLVTVESVGAALQAGSNCGSCRPEIRALIERCLAGSGNPAKEPTVFDAGESLILSRDIPADDRKHASDHAN</sequence>
<dbReference type="CDD" id="cd02791">
    <property type="entry name" value="MopB_CT_Nitrate-R-NapA-like"/>
    <property type="match status" value="1"/>
</dbReference>
<feature type="domain" description="4Fe-4S Mo/W bis-MGD-type" evidence="12">
    <location>
        <begin position="5"/>
        <end position="61"/>
    </location>
</feature>
<dbReference type="GO" id="GO:1990204">
    <property type="term" value="C:oxidoreductase complex"/>
    <property type="evidence" value="ECO:0007669"/>
    <property type="project" value="UniProtKB-ARBA"/>
</dbReference>
<evidence type="ECO:0000259" key="12">
    <source>
        <dbReference type="PROSITE" id="PS51669"/>
    </source>
</evidence>
<dbReference type="Pfam" id="PF04879">
    <property type="entry name" value="Molybdop_Fe4S4"/>
    <property type="match status" value="1"/>
</dbReference>
<dbReference type="PANTHER" id="PTHR43105">
    <property type="entry name" value="RESPIRATORY NITRATE REDUCTASE"/>
    <property type="match status" value="1"/>
</dbReference>
<geneLocation type="plasmid" evidence="14 16">
    <name>p242883</name>
</geneLocation>
<dbReference type="GO" id="GO:0043546">
    <property type="term" value="F:molybdopterin cofactor binding"/>
    <property type="evidence" value="ECO:0007669"/>
    <property type="project" value="InterPro"/>
</dbReference>
<dbReference type="GO" id="GO:0042128">
    <property type="term" value="P:nitrate assimilation"/>
    <property type="evidence" value="ECO:0007669"/>
    <property type="project" value="UniProtKB-KW"/>
</dbReference>
<dbReference type="Proteomes" id="UP001215549">
    <property type="component" value="Plasmid p242883"/>
</dbReference>
<keyword evidence="16" id="KW-1185">Reference proteome</keyword>
<evidence type="ECO:0000256" key="8">
    <source>
        <dbReference type="ARBA" id="ARBA00023004"/>
    </source>
</evidence>
<comment type="cofactor">
    <cofactor evidence="2">
        <name>[4Fe-4S] cluster</name>
        <dbReference type="ChEBI" id="CHEBI:49883"/>
    </cofactor>
</comment>
<feature type="region of interest" description="Disordered" evidence="11">
    <location>
        <begin position="443"/>
        <end position="467"/>
    </location>
</feature>
<dbReference type="AlphaFoldDB" id="A0AA45W5S5"/>
<dbReference type="Pfam" id="PF00384">
    <property type="entry name" value="Molybdopterin"/>
    <property type="match status" value="1"/>
</dbReference>
<keyword evidence="14" id="KW-0614">Plasmid</keyword>
<dbReference type="RefSeq" id="WP_084203185.1">
    <property type="nucleotide sequence ID" value="NZ_CP067141.1"/>
</dbReference>
<keyword evidence="5" id="KW-0500">Molybdenum</keyword>
<dbReference type="EMBL" id="FTOU01000010">
    <property type="protein sequence ID" value="SIS96310.1"/>
    <property type="molecule type" value="Genomic_DNA"/>
</dbReference>
<keyword evidence="8" id="KW-0408">Iron</keyword>
<comment type="cofactor">
    <cofactor evidence="1">
        <name>Mo-bis(molybdopterin guanine dinucleotide)</name>
        <dbReference type="ChEBI" id="CHEBI:60539"/>
    </cofactor>
</comment>
<evidence type="ECO:0000313" key="14">
    <source>
        <dbReference type="EMBL" id="WCR05615.1"/>
    </source>
</evidence>
<dbReference type="InterPro" id="IPR050123">
    <property type="entry name" value="Prok_molybdopt-oxidoreductase"/>
</dbReference>
<dbReference type="InterPro" id="IPR006963">
    <property type="entry name" value="Mopterin_OxRdtase_4Fe-4S_dom"/>
</dbReference>
<evidence type="ECO:0000256" key="7">
    <source>
        <dbReference type="ARBA" id="ARBA00023002"/>
    </source>
</evidence>
<dbReference type="InterPro" id="IPR027467">
    <property type="entry name" value="MopterinOxRdtase_cofactor_BS"/>
</dbReference>
<dbReference type="Pfam" id="PF04324">
    <property type="entry name" value="Fer2_BFD"/>
    <property type="match status" value="1"/>
</dbReference>
<dbReference type="CDD" id="cd02754">
    <property type="entry name" value="MopB_Nitrate-R-NapA-like"/>
    <property type="match status" value="1"/>
</dbReference>
<feature type="compositionally biased region" description="Basic and acidic residues" evidence="11">
    <location>
        <begin position="443"/>
        <end position="454"/>
    </location>
</feature>
<evidence type="ECO:0000256" key="4">
    <source>
        <dbReference type="ARBA" id="ARBA00022485"/>
    </source>
</evidence>
<dbReference type="PANTHER" id="PTHR43105:SF9">
    <property type="entry name" value="NADPH-FE(3+) OXIDOREDUCTASE SUBUNIT ALPHA"/>
    <property type="match status" value="1"/>
</dbReference>
<dbReference type="GO" id="GO:0016020">
    <property type="term" value="C:membrane"/>
    <property type="evidence" value="ECO:0007669"/>
    <property type="project" value="TreeGrafter"/>
</dbReference>
<dbReference type="SMART" id="SM00926">
    <property type="entry name" value="Molybdop_Fe4S4"/>
    <property type="match status" value="1"/>
</dbReference>
<evidence type="ECO:0000256" key="9">
    <source>
        <dbReference type="ARBA" id="ARBA00023014"/>
    </source>
</evidence>
<dbReference type="Gene3D" id="2.40.40.20">
    <property type="match status" value="1"/>
</dbReference>
<dbReference type="InterPro" id="IPR006656">
    <property type="entry name" value="Mopterin_OxRdtase"/>
</dbReference>
<dbReference type="GO" id="GO:0046872">
    <property type="term" value="F:metal ion binding"/>
    <property type="evidence" value="ECO:0007669"/>
    <property type="project" value="UniProtKB-KW"/>
</dbReference>
<evidence type="ECO:0000256" key="6">
    <source>
        <dbReference type="ARBA" id="ARBA00022723"/>
    </source>
</evidence>
<evidence type="ECO:0000256" key="2">
    <source>
        <dbReference type="ARBA" id="ARBA00001966"/>
    </source>
</evidence>
<reference evidence="13 15" key="1">
    <citation type="submission" date="2017-01" db="EMBL/GenBank/DDBJ databases">
        <authorList>
            <person name="Varghese N."/>
            <person name="Submissions S."/>
        </authorList>
    </citation>
    <scope>NUCLEOTIDE SEQUENCE [LARGE SCALE GENOMIC DNA]</scope>
    <source>
        <strain evidence="13 15">DSM 18447</strain>
    </source>
</reference>
<dbReference type="Gene3D" id="3.40.228.10">
    <property type="entry name" value="Dimethylsulfoxide Reductase, domain 2"/>
    <property type="match status" value="1"/>
</dbReference>
<evidence type="ECO:0000313" key="15">
    <source>
        <dbReference type="Proteomes" id="UP000186216"/>
    </source>
</evidence>
<dbReference type="Proteomes" id="UP000186216">
    <property type="component" value="Unassembled WGS sequence"/>
</dbReference>
<reference evidence="14 16" key="2">
    <citation type="submission" date="2021-01" db="EMBL/GenBank/DDBJ databases">
        <title>Biogeographic distribution of Paracoccus.</title>
        <authorList>
            <person name="Hollensteiner J."/>
            <person name="Leineberger J."/>
            <person name="Brinkhoff T."/>
            <person name="Daniel R."/>
        </authorList>
    </citation>
    <scope>NUCLEOTIDE SEQUENCE [LARGE SCALE GENOMIC DNA]</scope>
    <source>
        <strain evidence="14 16">DSM 18447</strain>
        <plasmid evidence="14 16">p242883</plasmid>
    </source>
</reference>
<dbReference type="PROSITE" id="PS00551">
    <property type="entry name" value="MOLYBDOPTERIN_PROK_1"/>
    <property type="match status" value="1"/>
</dbReference>
<accession>A0AA45W5S5</accession>
<dbReference type="Pfam" id="PF01568">
    <property type="entry name" value="Molydop_binding"/>
    <property type="match status" value="1"/>
</dbReference>
<dbReference type="InterPro" id="IPR007419">
    <property type="entry name" value="BFD-like_2Fe2S-bd_dom"/>
</dbReference>
<dbReference type="InterPro" id="IPR006657">
    <property type="entry name" value="MoPterin_dinucl-bd_dom"/>
</dbReference>
<dbReference type="InterPro" id="IPR041957">
    <property type="entry name" value="CT_Nitrate-R-NapA-like"/>
</dbReference>
<dbReference type="PROSITE" id="PS51669">
    <property type="entry name" value="4FE4S_MOW_BIS_MGD"/>
    <property type="match status" value="1"/>
</dbReference>
<evidence type="ECO:0000256" key="1">
    <source>
        <dbReference type="ARBA" id="ARBA00001942"/>
    </source>
</evidence>
<dbReference type="InterPro" id="IPR041854">
    <property type="entry name" value="BFD-like_2Fe2S-bd_dom_sf"/>
</dbReference>
<evidence type="ECO:0000313" key="13">
    <source>
        <dbReference type="EMBL" id="SIS96310.1"/>
    </source>
</evidence>
<dbReference type="SUPFAM" id="SSF50692">
    <property type="entry name" value="ADC-like"/>
    <property type="match status" value="1"/>
</dbReference>